<feature type="non-terminal residue" evidence="2">
    <location>
        <position position="1"/>
    </location>
</feature>
<name>A0A0G4MWK3_VERLO</name>
<feature type="non-terminal residue" evidence="2">
    <location>
        <position position="88"/>
    </location>
</feature>
<evidence type="ECO:0000313" key="3">
    <source>
        <dbReference type="Proteomes" id="UP000044602"/>
    </source>
</evidence>
<gene>
    <name evidence="2" type="ORF">BN1708_020548</name>
</gene>
<feature type="compositionally biased region" description="Basic and acidic residues" evidence="1">
    <location>
        <begin position="35"/>
        <end position="46"/>
    </location>
</feature>
<dbReference type="Proteomes" id="UP000044602">
    <property type="component" value="Unassembled WGS sequence"/>
</dbReference>
<evidence type="ECO:0000313" key="2">
    <source>
        <dbReference type="EMBL" id="CRK38597.1"/>
    </source>
</evidence>
<protein>
    <submittedName>
        <fullName evidence="2">Uncharacterized protein</fullName>
    </submittedName>
</protein>
<keyword evidence="3" id="KW-1185">Reference proteome</keyword>
<organism evidence="2 3">
    <name type="scientific">Verticillium longisporum</name>
    <name type="common">Verticillium dahliae var. longisporum</name>
    <dbReference type="NCBI Taxonomy" id="100787"/>
    <lineage>
        <taxon>Eukaryota</taxon>
        <taxon>Fungi</taxon>
        <taxon>Dikarya</taxon>
        <taxon>Ascomycota</taxon>
        <taxon>Pezizomycotina</taxon>
        <taxon>Sordariomycetes</taxon>
        <taxon>Hypocreomycetidae</taxon>
        <taxon>Glomerellales</taxon>
        <taxon>Plectosphaerellaceae</taxon>
        <taxon>Verticillium</taxon>
    </lineage>
</organism>
<sequence>HCHGPADHEHLGQRFARGCRQPVDQARPCQGGARHQLDGEAEDAGRHSARGGGTQGEGACGRRAVWGCFGRRQALRRPRAPHRWRQPA</sequence>
<dbReference type="EMBL" id="CVQH01025600">
    <property type="protein sequence ID" value="CRK38597.1"/>
    <property type="molecule type" value="Genomic_DNA"/>
</dbReference>
<dbReference type="AlphaFoldDB" id="A0A0G4MWK3"/>
<feature type="compositionally biased region" description="Basic and acidic residues" evidence="1">
    <location>
        <begin position="1"/>
        <end position="12"/>
    </location>
</feature>
<evidence type="ECO:0000256" key="1">
    <source>
        <dbReference type="SAM" id="MobiDB-lite"/>
    </source>
</evidence>
<feature type="compositionally biased region" description="Gly residues" evidence="1">
    <location>
        <begin position="50"/>
        <end position="59"/>
    </location>
</feature>
<proteinExistence type="predicted"/>
<accession>A0A0G4MWK3</accession>
<reference evidence="2 3" key="1">
    <citation type="submission" date="2015-05" db="EMBL/GenBank/DDBJ databases">
        <authorList>
            <person name="Wang D.B."/>
            <person name="Wang M."/>
        </authorList>
    </citation>
    <scope>NUCLEOTIDE SEQUENCE [LARGE SCALE GENOMIC DNA]</scope>
    <source>
        <strain evidence="2">VL1</strain>
    </source>
</reference>
<feature type="region of interest" description="Disordered" evidence="1">
    <location>
        <begin position="1"/>
        <end position="59"/>
    </location>
</feature>